<comment type="caution">
    <text evidence="1">The sequence shown here is derived from an EMBL/GenBank/DDBJ whole genome shotgun (WGS) entry which is preliminary data.</text>
</comment>
<proteinExistence type="predicted"/>
<keyword evidence="2" id="KW-1185">Reference proteome</keyword>
<sequence>MSEIELGTHQESRVKPYSTVFHVPQSTTKVVVILWICCGQTITLYVVPIIAEYAAVQDLLCYVQWSNIQYTSKQAQLPECDSLPSKWDSDCTEAKMFDRDESH</sequence>
<gene>
    <name evidence="1" type="ORF">DPMN_085311</name>
</gene>
<reference evidence="1" key="2">
    <citation type="submission" date="2020-11" db="EMBL/GenBank/DDBJ databases">
        <authorList>
            <person name="McCartney M.A."/>
            <person name="Auch B."/>
            <person name="Kono T."/>
            <person name="Mallez S."/>
            <person name="Becker A."/>
            <person name="Gohl D.M."/>
            <person name="Silverstein K.A.T."/>
            <person name="Koren S."/>
            <person name="Bechman K.B."/>
            <person name="Herman A."/>
            <person name="Abrahante J.E."/>
            <person name="Garbe J."/>
        </authorList>
    </citation>
    <scope>NUCLEOTIDE SEQUENCE</scope>
    <source>
        <strain evidence="1">Duluth1</strain>
        <tissue evidence="1">Whole animal</tissue>
    </source>
</reference>
<dbReference type="AlphaFoldDB" id="A0A9D3YET2"/>
<evidence type="ECO:0000313" key="1">
    <source>
        <dbReference type="EMBL" id="KAH3697801.1"/>
    </source>
</evidence>
<evidence type="ECO:0000313" key="2">
    <source>
        <dbReference type="Proteomes" id="UP000828390"/>
    </source>
</evidence>
<protein>
    <submittedName>
        <fullName evidence="1">Uncharacterized protein</fullName>
    </submittedName>
</protein>
<dbReference type="EMBL" id="JAIWYP010000016">
    <property type="protein sequence ID" value="KAH3697801.1"/>
    <property type="molecule type" value="Genomic_DNA"/>
</dbReference>
<dbReference type="Proteomes" id="UP000828390">
    <property type="component" value="Unassembled WGS sequence"/>
</dbReference>
<accession>A0A9D3YET2</accession>
<organism evidence="1 2">
    <name type="scientific">Dreissena polymorpha</name>
    <name type="common">Zebra mussel</name>
    <name type="synonym">Mytilus polymorpha</name>
    <dbReference type="NCBI Taxonomy" id="45954"/>
    <lineage>
        <taxon>Eukaryota</taxon>
        <taxon>Metazoa</taxon>
        <taxon>Spiralia</taxon>
        <taxon>Lophotrochozoa</taxon>
        <taxon>Mollusca</taxon>
        <taxon>Bivalvia</taxon>
        <taxon>Autobranchia</taxon>
        <taxon>Heteroconchia</taxon>
        <taxon>Euheterodonta</taxon>
        <taxon>Imparidentia</taxon>
        <taxon>Neoheterodontei</taxon>
        <taxon>Myida</taxon>
        <taxon>Dreissenoidea</taxon>
        <taxon>Dreissenidae</taxon>
        <taxon>Dreissena</taxon>
    </lineage>
</organism>
<name>A0A9D3YET2_DREPO</name>
<reference evidence="1" key="1">
    <citation type="journal article" date="2019" name="bioRxiv">
        <title>The Genome of the Zebra Mussel, Dreissena polymorpha: A Resource for Invasive Species Research.</title>
        <authorList>
            <person name="McCartney M.A."/>
            <person name="Auch B."/>
            <person name="Kono T."/>
            <person name="Mallez S."/>
            <person name="Zhang Y."/>
            <person name="Obille A."/>
            <person name="Becker A."/>
            <person name="Abrahante J.E."/>
            <person name="Garbe J."/>
            <person name="Badalamenti J.P."/>
            <person name="Herman A."/>
            <person name="Mangelson H."/>
            <person name="Liachko I."/>
            <person name="Sullivan S."/>
            <person name="Sone E.D."/>
            <person name="Koren S."/>
            <person name="Silverstein K.A.T."/>
            <person name="Beckman K.B."/>
            <person name="Gohl D.M."/>
        </authorList>
    </citation>
    <scope>NUCLEOTIDE SEQUENCE</scope>
    <source>
        <strain evidence="1">Duluth1</strain>
        <tissue evidence="1">Whole animal</tissue>
    </source>
</reference>